<dbReference type="PROSITE" id="PS00463">
    <property type="entry name" value="ZN2_CY6_FUNGAL_1"/>
    <property type="match status" value="1"/>
</dbReference>
<name>A0ABQ8FHK4_9FUNG</name>
<keyword evidence="2" id="KW-0479">Metal-binding</keyword>
<feature type="transmembrane region" description="Helical" evidence="5">
    <location>
        <begin position="603"/>
        <end position="624"/>
    </location>
</feature>
<keyword evidence="5" id="KW-0812">Transmembrane</keyword>
<dbReference type="SMART" id="SM00066">
    <property type="entry name" value="GAL4"/>
    <property type="match status" value="1"/>
</dbReference>
<dbReference type="InterPro" id="IPR001138">
    <property type="entry name" value="Zn2Cys6_DnaBD"/>
</dbReference>
<evidence type="ECO:0000313" key="8">
    <source>
        <dbReference type="Proteomes" id="UP001648503"/>
    </source>
</evidence>
<comment type="subcellular location">
    <subcellularLocation>
        <location evidence="1">Nucleus</location>
    </subcellularLocation>
</comment>
<evidence type="ECO:0000256" key="1">
    <source>
        <dbReference type="ARBA" id="ARBA00004123"/>
    </source>
</evidence>
<dbReference type="SMART" id="SM00906">
    <property type="entry name" value="Fungal_trans"/>
    <property type="match status" value="1"/>
</dbReference>
<dbReference type="InterPro" id="IPR036864">
    <property type="entry name" value="Zn2-C6_fun-type_DNA-bd_sf"/>
</dbReference>
<dbReference type="Pfam" id="PF00172">
    <property type="entry name" value="Zn_clus"/>
    <property type="match status" value="1"/>
</dbReference>
<dbReference type="Pfam" id="PF04082">
    <property type="entry name" value="Fungal_trans"/>
    <property type="match status" value="1"/>
</dbReference>
<proteinExistence type="predicted"/>
<dbReference type="InterPro" id="IPR050987">
    <property type="entry name" value="AtrR-like"/>
</dbReference>
<reference evidence="7 8" key="1">
    <citation type="submission" date="2021-02" db="EMBL/GenBank/DDBJ databases">
        <title>Variation within the Batrachochytrium salamandrivorans European outbreak.</title>
        <authorList>
            <person name="Kelly M."/>
            <person name="Pasmans F."/>
            <person name="Shea T.P."/>
            <person name="Munoz J.F."/>
            <person name="Carranza S."/>
            <person name="Cuomo C.A."/>
            <person name="Martel A."/>
        </authorList>
    </citation>
    <scope>NUCLEOTIDE SEQUENCE [LARGE SCALE GENOMIC DNA]</scope>
    <source>
        <strain evidence="7 8">AMFP18/2</strain>
    </source>
</reference>
<accession>A0ABQ8FHK4</accession>
<comment type="caution">
    <text evidence="7">The sequence shown here is derived from an EMBL/GenBank/DDBJ whole genome shotgun (WGS) entry which is preliminary data.</text>
</comment>
<evidence type="ECO:0000256" key="2">
    <source>
        <dbReference type="ARBA" id="ARBA00022723"/>
    </source>
</evidence>
<dbReference type="SUPFAM" id="SSF57701">
    <property type="entry name" value="Zn2/Cys6 DNA-binding domain"/>
    <property type="match status" value="1"/>
</dbReference>
<dbReference type="Proteomes" id="UP001648503">
    <property type="component" value="Unassembled WGS sequence"/>
</dbReference>
<gene>
    <name evidence="7" type="ORF">BASA50_003488</name>
</gene>
<keyword evidence="4" id="KW-0539">Nucleus</keyword>
<dbReference type="EMBL" id="JAFCIX010000102">
    <property type="protein sequence ID" value="KAH6598447.1"/>
    <property type="molecule type" value="Genomic_DNA"/>
</dbReference>
<organism evidence="7 8">
    <name type="scientific">Batrachochytrium salamandrivorans</name>
    <dbReference type="NCBI Taxonomy" id="1357716"/>
    <lineage>
        <taxon>Eukaryota</taxon>
        <taxon>Fungi</taxon>
        <taxon>Fungi incertae sedis</taxon>
        <taxon>Chytridiomycota</taxon>
        <taxon>Chytridiomycota incertae sedis</taxon>
        <taxon>Chytridiomycetes</taxon>
        <taxon>Rhizophydiales</taxon>
        <taxon>Rhizophydiales incertae sedis</taxon>
        <taxon>Batrachochytrium</taxon>
    </lineage>
</organism>
<dbReference type="PANTHER" id="PTHR46910">
    <property type="entry name" value="TRANSCRIPTION FACTOR PDR1"/>
    <property type="match status" value="1"/>
</dbReference>
<dbReference type="PANTHER" id="PTHR46910:SF3">
    <property type="entry name" value="HALOTOLERANCE PROTEIN 9-RELATED"/>
    <property type="match status" value="1"/>
</dbReference>
<keyword evidence="5" id="KW-0472">Membrane</keyword>
<dbReference type="Gene3D" id="4.10.240.10">
    <property type="entry name" value="Zn(2)-C6 fungal-type DNA-binding domain"/>
    <property type="match status" value="1"/>
</dbReference>
<dbReference type="CDD" id="cd12148">
    <property type="entry name" value="fungal_TF_MHR"/>
    <property type="match status" value="1"/>
</dbReference>
<evidence type="ECO:0000256" key="5">
    <source>
        <dbReference type="SAM" id="Phobius"/>
    </source>
</evidence>
<evidence type="ECO:0000259" key="6">
    <source>
        <dbReference type="PROSITE" id="PS50048"/>
    </source>
</evidence>
<dbReference type="PROSITE" id="PS50048">
    <property type="entry name" value="ZN2_CY6_FUNGAL_2"/>
    <property type="match status" value="1"/>
</dbReference>
<evidence type="ECO:0000313" key="7">
    <source>
        <dbReference type="EMBL" id="KAH6598447.1"/>
    </source>
</evidence>
<keyword evidence="8" id="KW-1185">Reference proteome</keyword>
<keyword evidence="3" id="KW-0238">DNA-binding</keyword>
<evidence type="ECO:0000256" key="3">
    <source>
        <dbReference type="ARBA" id="ARBA00023125"/>
    </source>
</evidence>
<feature type="domain" description="Zn(2)-C6 fungal-type" evidence="6">
    <location>
        <begin position="13"/>
        <end position="43"/>
    </location>
</feature>
<protein>
    <recommendedName>
        <fullName evidence="6">Zn(2)-C6 fungal-type domain-containing protein</fullName>
    </recommendedName>
</protein>
<evidence type="ECO:0000256" key="4">
    <source>
        <dbReference type="ARBA" id="ARBA00023242"/>
    </source>
</evidence>
<keyword evidence="5" id="KW-1133">Transmembrane helix</keyword>
<dbReference type="InterPro" id="IPR007219">
    <property type="entry name" value="XnlR_reg_dom"/>
</dbReference>
<dbReference type="CDD" id="cd00067">
    <property type="entry name" value="GAL4"/>
    <property type="match status" value="1"/>
</dbReference>
<sequence>MPKETVATRITTACDNCAFRRVKCDGKQPACGLCVELTLPCVFLREVRKRGPKCGHVEKLHSRIRELEAKLHEIQEMQTKHADLEVGVVSTSPTTTTTTTTTSLYMDATSLSDSVLGSARGGFAVSGNGISTSFPLPAVSTGMYPMGNIDLMSQIQHLPLAPSETFTAPQLPVTTTPMLLSFDMPALSLDWSTTFYQHPTNTLHPTASPPPHDEIHMDLIHRYFDYFLAQIPIFPKEEFIDTVHEQSPLLLNAMYALALTQPTLPDQDTFHAGDQYFKRATSILDNYLEHATYSVIAALVLLSYYSGCCGLGEKAYLYAGMAIRMGQTMGLDRAITPEKAAIMTEKEIQLQKRMWAVLYVLDRSASLVQTDIPYTIRDEDCDISIPDLRYVFILPDLTSGTPVAPLAGSAYLHQPSSDMNKVPVMREFEPNGYIKQEHDMDHDTKGCDLGSTVDNRQHALMPRVYNKNFSHSLRLTKILSRIKEYDRTLRGTTSKPDHFDMDMDRVLLDSQLENWMSGQAPWVQKISDTYGTDVLSTCPPHWIIAHRQIMYHYARLLLHGSRLFELQRLPAADMLKDASTLACLDAAHQISVILSRFNRFNPGFAYVGWLFALGLFRAGIVFILSIRIGLTNQFCESDPVQLLDMHIRALKQIGRFWVLAKHLANSLEIWRDSDRMIVAAHVASLRRSEF</sequence>